<gene>
    <name evidence="3" type="ORF">HCEG_03234</name>
</gene>
<feature type="chain" id="PRO_5003259995" evidence="2">
    <location>
        <begin position="30"/>
        <end position="216"/>
    </location>
</feature>
<feature type="region of interest" description="Disordered" evidence="1">
    <location>
        <begin position="130"/>
        <end position="156"/>
    </location>
</feature>
<evidence type="ECO:0000256" key="2">
    <source>
        <dbReference type="SAM" id="SignalP"/>
    </source>
</evidence>
<dbReference type="HOGENOM" id="CLU_1277313_0_0_1"/>
<evidence type="ECO:0000313" key="4">
    <source>
        <dbReference type="Proteomes" id="UP000008142"/>
    </source>
</evidence>
<evidence type="ECO:0000313" key="3">
    <source>
        <dbReference type="EMBL" id="EGC44019.1"/>
    </source>
</evidence>
<reference evidence="4" key="1">
    <citation type="submission" date="2008-07" db="EMBL/GenBank/DDBJ databases">
        <title>Annotation of Ajellomyces capsulatus strain H88.</title>
        <authorList>
            <person name="Champion M."/>
            <person name="Cuomo C."/>
            <person name="Ma L.-J."/>
            <person name="Henn M.R."/>
            <person name="Sil A."/>
            <person name="Goldman B."/>
            <person name="Young S.K."/>
            <person name="Kodira C.D."/>
            <person name="Zeng Q."/>
            <person name="Koehrsen M."/>
            <person name="Alvarado L."/>
            <person name="Berlin A."/>
            <person name="Borenstein D."/>
            <person name="Chen Z."/>
            <person name="Engels R."/>
            <person name="Freedman E."/>
            <person name="Gellesch M."/>
            <person name="Goldberg J."/>
            <person name="Griggs A."/>
            <person name="Gujja S."/>
            <person name="Heiman D."/>
            <person name="Hepburn T."/>
            <person name="Howarth C."/>
            <person name="Jen D."/>
            <person name="Larson L."/>
            <person name="Lewis B."/>
            <person name="Mehta T."/>
            <person name="Park D."/>
            <person name="Pearson M."/>
            <person name="Roberts A."/>
            <person name="Saif S."/>
            <person name="Shea T."/>
            <person name="Shenoy N."/>
            <person name="Sisk P."/>
            <person name="Stolte C."/>
            <person name="Sykes S."/>
            <person name="Walk T."/>
            <person name="White J."/>
            <person name="Yandava C."/>
            <person name="Klein B."/>
            <person name="McEwen J.G."/>
            <person name="Puccia R."/>
            <person name="Goldman G.H."/>
            <person name="Felipe M.S."/>
            <person name="Nino-Vega G."/>
            <person name="San-Blas G."/>
            <person name="Taylor J."/>
            <person name="Mendoza L."/>
            <person name="Galagan J."/>
            <person name="Nusbaum C."/>
            <person name="Birren B."/>
        </authorList>
    </citation>
    <scope>NUCLEOTIDE SEQUENCE [LARGE SCALE GENOMIC DNA]</scope>
    <source>
        <strain evidence="4">H88</strain>
    </source>
</reference>
<dbReference type="AlphaFoldDB" id="F0UCC6"/>
<feature type="signal peptide" evidence="2">
    <location>
        <begin position="1"/>
        <end position="29"/>
    </location>
</feature>
<dbReference type="Proteomes" id="UP000008142">
    <property type="component" value="Unassembled WGS sequence"/>
</dbReference>
<protein>
    <submittedName>
        <fullName evidence="3">Predicted protein</fullName>
    </submittedName>
</protein>
<evidence type="ECO:0000256" key="1">
    <source>
        <dbReference type="SAM" id="MobiDB-lite"/>
    </source>
</evidence>
<keyword evidence="2" id="KW-0732">Signal</keyword>
<proteinExistence type="predicted"/>
<feature type="compositionally biased region" description="Basic and acidic residues" evidence="1">
    <location>
        <begin position="141"/>
        <end position="150"/>
    </location>
</feature>
<name>F0UCC6_AJEC8</name>
<accession>F0UCC6</accession>
<dbReference type="EMBL" id="DS990637">
    <property type="protein sequence ID" value="EGC44019.1"/>
    <property type="molecule type" value="Genomic_DNA"/>
</dbReference>
<sequence length="216" mass="24208">MILIPASTYIYIAELIVLTFAVKVKEAQAFSVHCNEEYITILAWIYLPVNESLESRGDGLRKSLLPCLIPVDVVGILFQGGRLRNLAVEIPWVRISKCLFDRATQGSAHPSLIADDQIFREEATYERKANAAPQTPLCGSKRLEQKHESSATDDLAENIPKSPLTFSLTRQRRAYERVHRKGTRASRLHGATERIKPSTSASIVFIISVFEKTAKK</sequence>
<organism evidence="4">
    <name type="scientific">Ajellomyces capsulatus (strain H88)</name>
    <name type="common">Darling's disease fungus</name>
    <name type="synonym">Histoplasma capsulatum</name>
    <dbReference type="NCBI Taxonomy" id="544711"/>
    <lineage>
        <taxon>Eukaryota</taxon>
        <taxon>Fungi</taxon>
        <taxon>Dikarya</taxon>
        <taxon>Ascomycota</taxon>
        <taxon>Pezizomycotina</taxon>
        <taxon>Eurotiomycetes</taxon>
        <taxon>Eurotiomycetidae</taxon>
        <taxon>Onygenales</taxon>
        <taxon>Ajellomycetaceae</taxon>
        <taxon>Histoplasma</taxon>
    </lineage>
</organism>